<dbReference type="EMBL" id="AZBU02000013">
    <property type="protein sequence ID" value="TKR58527.1"/>
    <property type="molecule type" value="Genomic_DNA"/>
</dbReference>
<accession>A0A4U5LRC0</accession>
<dbReference type="Gene3D" id="1.20.120.1770">
    <property type="match status" value="1"/>
</dbReference>
<dbReference type="Proteomes" id="UP000298663">
    <property type="component" value="Unassembled WGS sequence"/>
</dbReference>
<proteinExistence type="predicted"/>
<gene>
    <name evidence="1" type="ORF">L596_029957</name>
</gene>
<evidence type="ECO:0000313" key="1">
    <source>
        <dbReference type="EMBL" id="TKR58527.1"/>
    </source>
</evidence>
<keyword evidence="2" id="KW-1185">Reference proteome</keyword>
<name>A0A4U5LRC0_STECR</name>
<dbReference type="AlphaFoldDB" id="A0A4U5LRC0"/>
<organism evidence="1 2">
    <name type="scientific">Steinernema carpocapsae</name>
    <name type="common">Entomopathogenic nematode</name>
    <dbReference type="NCBI Taxonomy" id="34508"/>
    <lineage>
        <taxon>Eukaryota</taxon>
        <taxon>Metazoa</taxon>
        <taxon>Ecdysozoa</taxon>
        <taxon>Nematoda</taxon>
        <taxon>Chromadorea</taxon>
        <taxon>Rhabditida</taxon>
        <taxon>Tylenchina</taxon>
        <taxon>Panagrolaimomorpha</taxon>
        <taxon>Strongyloidoidea</taxon>
        <taxon>Steinernematidae</taxon>
        <taxon>Steinernema</taxon>
    </lineage>
</organism>
<reference evidence="1 2" key="1">
    <citation type="journal article" date="2015" name="Genome Biol.">
        <title>Comparative genomics of Steinernema reveals deeply conserved gene regulatory networks.</title>
        <authorList>
            <person name="Dillman A.R."/>
            <person name="Macchietto M."/>
            <person name="Porter C.F."/>
            <person name="Rogers A."/>
            <person name="Williams B."/>
            <person name="Antoshechkin I."/>
            <person name="Lee M.M."/>
            <person name="Goodwin Z."/>
            <person name="Lu X."/>
            <person name="Lewis E.E."/>
            <person name="Goodrich-Blair H."/>
            <person name="Stock S.P."/>
            <person name="Adams B.J."/>
            <person name="Sternberg P.W."/>
            <person name="Mortazavi A."/>
        </authorList>
    </citation>
    <scope>NUCLEOTIDE SEQUENCE [LARGE SCALE GENOMIC DNA]</scope>
    <source>
        <strain evidence="1 2">ALL</strain>
    </source>
</reference>
<protein>
    <submittedName>
        <fullName evidence="1">Uncharacterized protein</fullName>
    </submittedName>
</protein>
<dbReference type="OrthoDB" id="907479at2759"/>
<comment type="caution">
    <text evidence="1">The sequence shown here is derived from an EMBL/GenBank/DDBJ whole genome shotgun (WGS) entry which is preliminary data.</text>
</comment>
<evidence type="ECO:0000313" key="2">
    <source>
        <dbReference type="Proteomes" id="UP000298663"/>
    </source>
</evidence>
<reference evidence="1 2" key="2">
    <citation type="journal article" date="2019" name="G3 (Bethesda)">
        <title>Hybrid Assembly of the Genome of the Entomopathogenic Nematode Steinernema carpocapsae Identifies the X-Chromosome.</title>
        <authorList>
            <person name="Serra L."/>
            <person name="Macchietto M."/>
            <person name="Macias-Munoz A."/>
            <person name="McGill C.J."/>
            <person name="Rodriguez I.M."/>
            <person name="Rodriguez B."/>
            <person name="Murad R."/>
            <person name="Mortazavi A."/>
        </authorList>
    </citation>
    <scope>NUCLEOTIDE SEQUENCE [LARGE SCALE GENOMIC DNA]</scope>
    <source>
        <strain evidence="1 2">ALL</strain>
    </source>
</reference>
<sequence>MASFGHEPWYALLQRRGNSYLPRLPKCPKPKTKIAHAGIQLIAIVINVFGLKAAWDSHDLAKPPIPNLMSCTPGSESLRWSSSVRSSSLGLSAS</sequence>